<accession>A0A0E9LV29</accession>
<proteinExistence type="predicted"/>
<dbReference type="STRING" id="1236989.JCM15548_1854"/>
<reference evidence="1 2" key="1">
    <citation type="journal article" date="2015" name="Microbes Environ.">
        <title>Distribution and evolution of nitrogen fixation genes in the phylum bacteroidetes.</title>
        <authorList>
            <person name="Inoue J."/>
            <person name="Oshima K."/>
            <person name="Suda W."/>
            <person name="Sakamoto M."/>
            <person name="Iino T."/>
            <person name="Noda S."/>
            <person name="Hongoh Y."/>
            <person name="Hattori M."/>
            <person name="Ohkuma M."/>
        </authorList>
    </citation>
    <scope>NUCLEOTIDE SEQUENCE [LARGE SCALE GENOMIC DNA]</scope>
    <source>
        <strain evidence="1">JCM 15548</strain>
    </source>
</reference>
<dbReference type="SUPFAM" id="SSF51735">
    <property type="entry name" value="NAD(P)-binding Rossmann-fold domains"/>
    <property type="match status" value="1"/>
</dbReference>
<evidence type="ECO:0000313" key="2">
    <source>
        <dbReference type="Proteomes" id="UP000032900"/>
    </source>
</evidence>
<evidence type="ECO:0000313" key="1">
    <source>
        <dbReference type="EMBL" id="GAO28730.1"/>
    </source>
</evidence>
<dbReference type="InterPro" id="IPR036291">
    <property type="entry name" value="NAD(P)-bd_dom_sf"/>
</dbReference>
<dbReference type="AlphaFoldDB" id="A0A0E9LV29"/>
<dbReference type="Proteomes" id="UP000032900">
    <property type="component" value="Unassembled WGS sequence"/>
</dbReference>
<dbReference type="Gene3D" id="3.40.50.720">
    <property type="entry name" value="NAD(P)-binding Rossmann-like Domain"/>
    <property type="match status" value="1"/>
</dbReference>
<gene>
    <name evidence="1" type="ORF">JCM15548_1854</name>
</gene>
<protein>
    <submittedName>
        <fullName evidence="1">Oxidoreductase</fullName>
    </submittedName>
</protein>
<keyword evidence="2" id="KW-1185">Reference proteome</keyword>
<dbReference type="EMBL" id="BAZW01000004">
    <property type="protein sequence ID" value="GAO28730.1"/>
    <property type="molecule type" value="Genomic_DNA"/>
</dbReference>
<name>A0A0E9LV29_9BACT</name>
<sequence>MDLKLDRSRDVFPDSKIENKVSNLKIMKKVNWGIIGCGDVTEKKSGPAFNKVDGSRLMAVMRRNGQLAADYAARHKVPKWYDDADLLIADEALMPYTWLHPLQPMLNMP</sequence>
<comment type="caution">
    <text evidence="1">The sequence shown here is derived from an EMBL/GenBank/DDBJ whole genome shotgun (WGS) entry which is preliminary data.</text>
</comment>
<organism evidence="1 2">
    <name type="scientific">Geofilum rubicundum JCM 15548</name>
    <dbReference type="NCBI Taxonomy" id="1236989"/>
    <lineage>
        <taxon>Bacteria</taxon>
        <taxon>Pseudomonadati</taxon>
        <taxon>Bacteroidota</taxon>
        <taxon>Bacteroidia</taxon>
        <taxon>Marinilabiliales</taxon>
        <taxon>Marinilabiliaceae</taxon>
        <taxon>Geofilum</taxon>
    </lineage>
</organism>